<sequence>MGKMSVLIEQVAEHWQFVSPLLRKPKTEADYDLLVEALDELLDIVGEDETHPLMGLVDIIGDWVEAYDLEHWPIPEASGVDVLRSMMQEHGLTQSDLPGVGAQSVVSEILSGKRQLNVRQIRWLAEFFKVPVDMFI</sequence>
<protein>
    <submittedName>
        <fullName evidence="1">Antitoxin HigA</fullName>
    </submittedName>
</protein>
<dbReference type="PROSITE" id="PS50943">
    <property type="entry name" value="HTH_CROC1"/>
    <property type="match status" value="1"/>
</dbReference>
<organism evidence="1">
    <name type="scientific">Pseudomonas fluorescens</name>
    <dbReference type="NCBI Taxonomy" id="294"/>
    <lineage>
        <taxon>Bacteria</taxon>
        <taxon>Pseudomonadati</taxon>
        <taxon>Pseudomonadota</taxon>
        <taxon>Gammaproteobacteria</taxon>
        <taxon>Pseudomonadales</taxon>
        <taxon>Pseudomonadaceae</taxon>
        <taxon>Pseudomonas</taxon>
    </lineage>
</organism>
<dbReference type="Gene3D" id="1.10.260.40">
    <property type="entry name" value="lambda repressor-like DNA-binding domains"/>
    <property type="match status" value="1"/>
</dbReference>
<name>A0A5E6MZT5_PSEFL</name>
<evidence type="ECO:0000313" key="1">
    <source>
        <dbReference type="EMBL" id="VVM16928.1"/>
    </source>
</evidence>
<dbReference type="EMBL" id="LR700654">
    <property type="protein sequence ID" value="VVM16928.1"/>
    <property type="molecule type" value="Genomic_DNA"/>
</dbReference>
<accession>A0A5E6MZT5</accession>
<gene>
    <name evidence="1" type="primary">higA</name>
    <name evidence="1" type="ORF">PS683_05275</name>
</gene>
<dbReference type="InterPro" id="IPR010982">
    <property type="entry name" value="Lambda_DNA-bd_dom_sf"/>
</dbReference>
<dbReference type="SMART" id="SM00530">
    <property type="entry name" value="HTH_XRE"/>
    <property type="match status" value="1"/>
</dbReference>
<dbReference type="GO" id="GO:0001046">
    <property type="term" value="F:core promoter sequence-specific DNA binding"/>
    <property type="evidence" value="ECO:0007669"/>
    <property type="project" value="TreeGrafter"/>
</dbReference>
<dbReference type="InterPro" id="IPR001387">
    <property type="entry name" value="Cro/C1-type_HTH"/>
</dbReference>
<dbReference type="PANTHER" id="PTHR40455">
    <property type="entry name" value="ANTITOXIN HIGA"/>
    <property type="match status" value="1"/>
</dbReference>
<dbReference type="PANTHER" id="PTHR40455:SF1">
    <property type="entry name" value="ANTITOXIN HIGA"/>
    <property type="match status" value="1"/>
</dbReference>
<dbReference type="AlphaFoldDB" id="A0A5E6MZT5"/>
<reference evidence="1" key="1">
    <citation type="submission" date="2019-09" db="EMBL/GenBank/DDBJ databases">
        <authorList>
            <person name="Chandra G."/>
            <person name="Truman W A."/>
        </authorList>
    </citation>
    <scope>NUCLEOTIDE SEQUENCE</scope>
    <source>
        <strain evidence="1">PS683</strain>
    </source>
</reference>
<dbReference type="SUPFAM" id="SSF47413">
    <property type="entry name" value="lambda repressor-like DNA-binding domains"/>
    <property type="match status" value="1"/>
</dbReference>
<dbReference type="CDD" id="cd00093">
    <property type="entry name" value="HTH_XRE"/>
    <property type="match status" value="1"/>
</dbReference>
<dbReference type="InterPro" id="IPR039060">
    <property type="entry name" value="Antitox_HigA"/>
</dbReference>
<dbReference type="GO" id="GO:0006355">
    <property type="term" value="P:regulation of DNA-templated transcription"/>
    <property type="evidence" value="ECO:0007669"/>
    <property type="project" value="InterPro"/>
</dbReference>
<proteinExistence type="predicted"/>